<keyword evidence="9 15" id="KW-0233">DNA recombination</keyword>
<dbReference type="AlphaFoldDB" id="A0A068NUB3"/>
<evidence type="ECO:0000256" key="15">
    <source>
        <dbReference type="RuleBase" id="RU363016"/>
    </source>
</evidence>
<evidence type="ECO:0000256" key="2">
    <source>
        <dbReference type="ARBA" id="ARBA00017846"/>
    </source>
</evidence>
<dbReference type="PANTHER" id="PTHR47964">
    <property type="entry name" value="ATP-DEPENDENT DNA HELICASE HOMOLOG RECG, CHLOROPLASTIC"/>
    <property type="match status" value="1"/>
</dbReference>
<evidence type="ECO:0000256" key="1">
    <source>
        <dbReference type="ARBA" id="ARBA00007504"/>
    </source>
</evidence>
<dbReference type="GO" id="GO:0006310">
    <property type="term" value="P:DNA recombination"/>
    <property type="evidence" value="ECO:0007669"/>
    <property type="project" value="UniProtKB-UniRule"/>
</dbReference>
<dbReference type="PROSITE" id="PS51194">
    <property type="entry name" value="HELICASE_CTER"/>
    <property type="match status" value="1"/>
</dbReference>
<comment type="catalytic activity">
    <reaction evidence="12 15">
        <text>Couples ATP hydrolysis with the unwinding of duplex DNA by translocating in the 3'-5' direction.</text>
        <dbReference type="EC" id="5.6.2.4"/>
    </reaction>
</comment>
<dbReference type="RefSeq" id="WP_025229057.1">
    <property type="nucleotide sequence ID" value="NZ_CP007139.1"/>
</dbReference>
<dbReference type="GO" id="GO:0005524">
    <property type="term" value="F:ATP binding"/>
    <property type="evidence" value="ECO:0007669"/>
    <property type="project" value="UniProtKB-KW"/>
</dbReference>
<dbReference type="Pfam" id="PF00270">
    <property type="entry name" value="DEAD"/>
    <property type="match status" value="1"/>
</dbReference>
<dbReference type="Pfam" id="PF19833">
    <property type="entry name" value="RecG_dom3_C"/>
    <property type="match status" value="1"/>
</dbReference>
<evidence type="ECO:0000259" key="17">
    <source>
        <dbReference type="PROSITE" id="PS51194"/>
    </source>
</evidence>
<name>A0A068NUB3_FIMGI</name>
<dbReference type="GO" id="GO:0006281">
    <property type="term" value="P:DNA repair"/>
    <property type="evidence" value="ECO:0007669"/>
    <property type="project" value="UniProtKB-UniRule"/>
</dbReference>
<dbReference type="SMART" id="SM00490">
    <property type="entry name" value="HELICc"/>
    <property type="match status" value="1"/>
</dbReference>
<dbReference type="InterPro" id="IPR004609">
    <property type="entry name" value="ATP-dep_DNA_helicase_RecG"/>
</dbReference>
<dbReference type="PANTHER" id="PTHR47964:SF1">
    <property type="entry name" value="ATP-DEPENDENT DNA HELICASE HOMOLOG RECG, CHLOROPLASTIC"/>
    <property type="match status" value="1"/>
</dbReference>
<dbReference type="NCBIfam" id="TIGR00643">
    <property type="entry name" value="recG"/>
    <property type="match status" value="1"/>
</dbReference>
<evidence type="ECO:0000256" key="8">
    <source>
        <dbReference type="ARBA" id="ARBA00023125"/>
    </source>
</evidence>
<keyword evidence="6 15" id="KW-0347">Helicase</keyword>
<dbReference type="Pfam" id="PF17191">
    <property type="entry name" value="RecG_wedge"/>
    <property type="match status" value="1"/>
</dbReference>
<comment type="similarity">
    <text evidence="1 15">Belongs to the helicase family. RecG subfamily.</text>
</comment>
<dbReference type="STRING" id="661478.OP10G_3653"/>
<evidence type="ECO:0000313" key="19">
    <source>
        <dbReference type="Proteomes" id="UP000027982"/>
    </source>
</evidence>
<evidence type="ECO:0000256" key="10">
    <source>
        <dbReference type="ARBA" id="ARBA00023204"/>
    </source>
</evidence>
<dbReference type="CDD" id="cd04488">
    <property type="entry name" value="RecG_wedge_OBF"/>
    <property type="match status" value="1"/>
</dbReference>
<evidence type="ECO:0000256" key="11">
    <source>
        <dbReference type="ARBA" id="ARBA00023235"/>
    </source>
</evidence>
<evidence type="ECO:0000256" key="6">
    <source>
        <dbReference type="ARBA" id="ARBA00022806"/>
    </source>
</evidence>
<keyword evidence="10 15" id="KW-0234">DNA repair</keyword>
<reference evidence="18 19" key="1">
    <citation type="journal article" date="2014" name="PLoS ONE">
        <title>The first complete genome sequence of the class fimbriimonadia in the phylum armatimonadetes.</title>
        <authorList>
            <person name="Hu Z.Y."/>
            <person name="Wang Y.Z."/>
            <person name="Im W.T."/>
            <person name="Wang S.Y."/>
            <person name="Zhao G.P."/>
            <person name="Zheng H.J."/>
            <person name="Quan Z.X."/>
        </authorList>
    </citation>
    <scope>NUCLEOTIDE SEQUENCE [LARGE SCALE GENOMIC DNA]</scope>
    <source>
        <strain evidence="18">Gsoil 348</strain>
    </source>
</reference>
<dbReference type="eggNOG" id="COG1200">
    <property type="taxonomic scope" value="Bacteria"/>
</dbReference>
<dbReference type="HOGENOM" id="CLU_005122_7_1_0"/>
<dbReference type="OrthoDB" id="9804325at2"/>
<comment type="function">
    <text evidence="15">Plays a critical role in recombination and DNA repair. Helps process Holliday junction intermediates to mature products by catalyzing branch migration. Has replication fork regression activity, unwinds stalled or blocked replication forks to make a HJ that can be resolved. Has a DNA unwinding activity characteristic of a DNA helicase with 3'-5' polarity.</text>
</comment>
<keyword evidence="3 15" id="KW-0547">Nucleotide-binding</keyword>
<evidence type="ECO:0000256" key="5">
    <source>
        <dbReference type="ARBA" id="ARBA00022801"/>
    </source>
</evidence>
<keyword evidence="5 15" id="KW-0378">Hydrolase</keyword>
<keyword evidence="19" id="KW-1185">Reference proteome</keyword>
<evidence type="ECO:0000256" key="4">
    <source>
        <dbReference type="ARBA" id="ARBA00022763"/>
    </source>
</evidence>
<evidence type="ECO:0000256" key="14">
    <source>
        <dbReference type="ARBA" id="ARBA00048988"/>
    </source>
</evidence>
<dbReference type="PROSITE" id="PS51192">
    <property type="entry name" value="HELICASE_ATP_BIND_1"/>
    <property type="match status" value="1"/>
</dbReference>
<dbReference type="SMART" id="SM00487">
    <property type="entry name" value="DEXDc"/>
    <property type="match status" value="1"/>
</dbReference>
<keyword evidence="7 15" id="KW-0067">ATP-binding</keyword>
<dbReference type="InterPro" id="IPR012340">
    <property type="entry name" value="NA-bd_OB-fold"/>
</dbReference>
<evidence type="ECO:0000256" key="7">
    <source>
        <dbReference type="ARBA" id="ARBA00022840"/>
    </source>
</evidence>
<dbReference type="GO" id="GO:0016887">
    <property type="term" value="F:ATP hydrolysis activity"/>
    <property type="evidence" value="ECO:0007669"/>
    <property type="project" value="RHEA"/>
</dbReference>
<accession>A0A068NUB3</accession>
<dbReference type="InterPro" id="IPR045562">
    <property type="entry name" value="RecG_dom3_C"/>
</dbReference>
<dbReference type="SUPFAM" id="SSF50249">
    <property type="entry name" value="Nucleic acid-binding proteins"/>
    <property type="match status" value="1"/>
</dbReference>
<dbReference type="CDD" id="cd17992">
    <property type="entry name" value="DEXHc_RecG"/>
    <property type="match status" value="1"/>
</dbReference>
<keyword evidence="8" id="KW-0238">DNA-binding</keyword>
<dbReference type="Gene3D" id="2.40.50.140">
    <property type="entry name" value="Nucleic acid-binding proteins"/>
    <property type="match status" value="1"/>
</dbReference>
<sequence length="736" mass="83015">MAERSLDTEVQFLKGVGPRNALALNKAGFHTAGDLLYVMPRRYEDRRHLPPIGQLRPGQWATVQGKLVNVDARQTNRGMVILKAVIRDATGHIALTWFNQPWIRRVLEKHEGDVLAYGLVKETSFGMEMAAPEWEPITEDDDSEDFARIVPVYPLTEGLSQKVMRRAAKSVVEHYLDLVQDPLPEELRRRYKLQKLRWCIRQIHMPESEEMRLEARRRLVFEEFFYLQVALAFRRAEMKQELGIAFPISQLLTGEIQRPAPAVKEPKKQRSAVVELPDHPVHLFEQDQRAKHEGAPLWEQIHEMLPFELTNAQRRVIQEIWADMERPYPMNRLVQGDVGSGKTAVAACCMLAAVRSGYQAALMAPTEILAEQHAVNLRALFEPLGIEVELLVGKLSAAQKRKAAERTSQGVTHIAVGTHALIQEGVGFHRLGLVIVDEQHRFGVLQRKALRDKGLGNPDVLVMTATPIPRTLTMTMYGDLELSVIDELPPGRKPIKTHWKLPFERQSVYLGVRKLIESGRQAYFVCPMVSESEKMLTQAAEELHRQLSTGVYEDMRVGLLHGQMKPKEKESVMESFRRHELDILVSTTVIEVGVDVPNSSVMVIEDATRFGLSQLHQLRGRVGRGGNQSFCILIADAKSEEARTRMEVMVATNDGFRISEEDLRLRGPGELAGTKQSGNLDFKIADLVQDGKMLEVARQAAMEAIERDPALSAPEWAGVLARVQERRSDMAVVTVS</sequence>
<dbReference type="InterPro" id="IPR047112">
    <property type="entry name" value="RecG/Mfd"/>
</dbReference>
<feature type="domain" description="Helicase C-terminal" evidence="17">
    <location>
        <begin position="502"/>
        <end position="664"/>
    </location>
</feature>
<evidence type="ECO:0000256" key="13">
    <source>
        <dbReference type="ARBA" id="ARBA00034808"/>
    </source>
</evidence>
<dbReference type="EC" id="5.6.2.4" evidence="13 15"/>
<evidence type="ECO:0000259" key="16">
    <source>
        <dbReference type="PROSITE" id="PS51192"/>
    </source>
</evidence>
<dbReference type="InterPro" id="IPR033454">
    <property type="entry name" value="RecG_wedge"/>
</dbReference>
<gene>
    <name evidence="18" type="ORF">OP10G_3653</name>
</gene>
<dbReference type="GO" id="GO:0003677">
    <property type="term" value="F:DNA binding"/>
    <property type="evidence" value="ECO:0007669"/>
    <property type="project" value="UniProtKB-KW"/>
</dbReference>
<evidence type="ECO:0000256" key="12">
    <source>
        <dbReference type="ARBA" id="ARBA00034617"/>
    </source>
</evidence>
<dbReference type="InterPro" id="IPR027417">
    <property type="entry name" value="P-loop_NTPase"/>
</dbReference>
<dbReference type="Proteomes" id="UP000027982">
    <property type="component" value="Chromosome"/>
</dbReference>
<dbReference type="Pfam" id="PF00271">
    <property type="entry name" value="Helicase_C"/>
    <property type="match status" value="1"/>
</dbReference>
<evidence type="ECO:0000256" key="9">
    <source>
        <dbReference type="ARBA" id="ARBA00023172"/>
    </source>
</evidence>
<keyword evidence="11" id="KW-0413">Isomerase</keyword>
<proteinExistence type="inferred from homology"/>
<dbReference type="InterPro" id="IPR001650">
    <property type="entry name" value="Helicase_C-like"/>
</dbReference>
<dbReference type="GO" id="GO:0043138">
    <property type="term" value="F:3'-5' DNA helicase activity"/>
    <property type="evidence" value="ECO:0007669"/>
    <property type="project" value="UniProtKB-EC"/>
</dbReference>
<evidence type="ECO:0000256" key="3">
    <source>
        <dbReference type="ARBA" id="ARBA00022741"/>
    </source>
</evidence>
<evidence type="ECO:0000313" key="18">
    <source>
        <dbReference type="EMBL" id="AIE87021.1"/>
    </source>
</evidence>
<dbReference type="InterPro" id="IPR011545">
    <property type="entry name" value="DEAD/DEAH_box_helicase_dom"/>
</dbReference>
<dbReference type="Gene3D" id="3.40.50.300">
    <property type="entry name" value="P-loop containing nucleotide triphosphate hydrolases"/>
    <property type="match status" value="2"/>
</dbReference>
<organism evidence="18 19">
    <name type="scientific">Fimbriimonas ginsengisoli Gsoil 348</name>
    <dbReference type="NCBI Taxonomy" id="661478"/>
    <lineage>
        <taxon>Bacteria</taxon>
        <taxon>Bacillati</taxon>
        <taxon>Armatimonadota</taxon>
        <taxon>Fimbriimonadia</taxon>
        <taxon>Fimbriimonadales</taxon>
        <taxon>Fimbriimonadaceae</taxon>
        <taxon>Fimbriimonas</taxon>
    </lineage>
</organism>
<protein>
    <recommendedName>
        <fullName evidence="2 15">ATP-dependent DNA helicase RecG</fullName>
        <ecNumber evidence="13 15">5.6.2.4</ecNumber>
    </recommendedName>
</protein>
<keyword evidence="4 15" id="KW-0227">DNA damage</keyword>
<feature type="domain" description="Helicase ATP-binding" evidence="16">
    <location>
        <begin position="323"/>
        <end position="485"/>
    </location>
</feature>
<dbReference type="KEGG" id="fgi:OP10G_3653"/>
<comment type="catalytic activity">
    <reaction evidence="14 15">
        <text>ATP + H2O = ADP + phosphate + H(+)</text>
        <dbReference type="Rhea" id="RHEA:13065"/>
        <dbReference type="ChEBI" id="CHEBI:15377"/>
        <dbReference type="ChEBI" id="CHEBI:15378"/>
        <dbReference type="ChEBI" id="CHEBI:30616"/>
        <dbReference type="ChEBI" id="CHEBI:43474"/>
        <dbReference type="ChEBI" id="CHEBI:456216"/>
        <dbReference type="EC" id="5.6.2.4"/>
    </reaction>
</comment>
<dbReference type="InterPro" id="IPR014001">
    <property type="entry name" value="Helicase_ATP-bd"/>
</dbReference>
<dbReference type="EMBL" id="CP007139">
    <property type="protein sequence ID" value="AIE87021.1"/>
    <property type="molecule type" value="Genomic_DNA"/>
</dbReference>
<dbReference type="NCBIfam" id="NF008168">
    <property type="entry name" value="PRK10917.2-2"/>
    <property type="match status" value="1"/>
</dbReference>
<dbReference type="SUPFAM" id="SSF52540">
    <property type="entry name" value="P-loop containing nucleoside triphosphate hydrolases"/>
    <property type="match status" value="2"/>
</dbReference>